<keyword evidence="3" id="KW-1185">Reference proteome</keyword>
<feature type="compositionally biased region" description="Basic and acidic residues" evidence="1">
    <location>
        <begin position="30"/>
        <end position="46"/>
    </location>
</feature>
<name>A0AAD5S6Q0_9FUNG</name>
<dbReference type="Proteomes" id="UP001212841">
    <property type="component" value="Unassembled WGS sequence"/>
</dbReference>
<evidence type="ECO:0000313" key="3">
    <source>
        <dbReference type="Proteomes" id="UP001212841"/>
    </source>
</evidence>
<proteinExistence type="predicted"/>
<sequence>GDGSEKDVVHEDMKELEGLEIGKEEEESVREETVKEKEEESKEDGIRSIAKSRAKGTSRPKRKRVKSEEGEGSAASVRRSTRLCKD</sequence>
<gene>
    <name evidence="2" type="ORF">HK097_000953</name>
</gene>
<reference evidence="2" key="1">
    <citation type="submission" date="2020-05" db="EMBL/GenBank/DDBJ databases">
        <title>Phylogenomic resolution of chytrid fungi.</title>
        <authorList>
            <person name="Stajich J.E."/>
            <person name="Amses K."/>
            <person name="Simmons R."/>
            <person name="Seto K."/>
            <person name="Myers J."/>
            <person name="Bonds A."/>
            <person name="Quandt C.A."/>
            <person name="Barry K."/>
            <person name="Liu P."/>
            <person name="Grigoriev I."/>
            <person name="Longcore J.E."/>
            <person name="James T.Y."/>
        </authorList>
    </citation>
    <scope>NUCLEOTIDE SEQUENCE</scope>
    <source>
        <strain evidence="2">JEL0318</strain>
    </source>
</reference>
<dbReference type="EMBL" id="JADGJD010001185">
    <property type="protein sequence ID" value="KAJ3046347.1"/>
    <property type="molecule type" value="Genomic_DNA"/>
</dbReference>
<comment type="caution">
    <text evidence="2">The sequence shown here is derived from an EMBL/GenBank/DDBJ whole genome shotgun (WGS) entry which is preliminary data.</text>
</comment>
<feature type="compositionally biased region" description="Basic and acidic residues" evidence="1">
    <location>
        <begin position="1"/>
        <end position="22"/>
    </location>
</feature>
<evidence type="ECO:0000313" key="2">
    <source>
        <dbReference type="EMBL" id="KAJ3046347.1"/>
    </source>
</evidence>
<evidence type="ECO:0000256" key="1">
    <source>
        <dbReference type="SAM" id="MobiDB-lite"/>
    </source>
</evidence>
<feature type="non-terminal residue" evidence="2">
    <location>
        <position position="1"/>
    </location>
</feature>
<feature type="region of interest" description="Disordered" evidence="1">
    <location>
        <begin position="1"/>
        <end position="86"/>
    </location>
</feature>
<organism evidence="2 3">
    <name type="scientific">Rhizophlyctis rosea</name>
    <dbReference type="NCBI Taxonomy" id="64517"/>
    <lineage>
        <taxon>Eukaryota</taxon>
        <taxon>Fungi</taxon>
        <taxon>Fungi incertae sedis</taxon>
        <taxon>Chytridiomycota</taxon>
        <taxon>Chytridiomycota incertae sedis</taxon>
        <taxon>Chytridiomycetes</taxon>
        <taxon>Rhizophlyctidales</taxon>
        <taxon>Rhizophlyctidaceae</taxon>
        <taxon>Rhizophlyctis</taxon>
    </lineage>
</organism>
<feature type="compositionally biased region" description="Basic residues" evidence="1">
    <location>
        <begin position="50"/>
        <end position="65"/>
    </location>
</feature>
<protein>
    <submittedName>
        <fullName evidence="2">Uncharacterized protein</fullName>
    </submittedName>
</protein>
<accession>A0AAD5S6Q0</accession>
<dbReference type="AlphaFoldDB" id="A0AAD5S6Q0"/>